<evidence type="ECO:0000256" key="12">
    <source>
        <dbReference type="ARBA" id="ARBA00022730"/>
    </source>
</evidence>
<gene>
    <name evidence="19" type="ORF">METZ01_LOCUS65871</name>
</gene>
<keyword evidence="12" id="KW-0699">rRNA-binding</keyword>
<comment type="subcellular location">
    <subcellularLocation>
        <location evidence="2">Cytoplasm</location>
    </subcellularLocation>
</comment>
<dbReference type="Gene3D" id="3.40.1260.20">
    <property type="entry name" value="Ribonuclease E, catalytic domain"/>
    <property type="match status" value="1"/>
</dbReference>
<evidence type="ECO:0000256" key="3">
    <source>
        <dbReference type="ARBA" id="ARBA00005663"/>
    </source>
</evidence>
<dbReference type="InterPro" id="IPR004659">
    <property type="entry name" value="RNase_E/G"/>
</dbReference>
<dbReference type="NCBIfam" id="TIGR00757">
    <property type="entry name" value="RNaseEG"/>
    <property type="match status" value="1"/>
</dbReference>
<keyword evidence="13" id="KW-0255">Endonuclease</keyword>
<evidence type="ECO:0000313" key="19">
    <source>
        <dbReference type="EMBL" id="SVA13017.1"/>
    </source>
</evidence>
<dbReference type="GO" id="GO:0016787">
    <property type="term" value="F:hydrolase activity"/>
    <property type="evidence" value="ECO:0007669"/>
    <property type="project" value="UniProtKB-KW"/>
</dbReference>
<dbReference type="GO" id="GO:0019843">
    <property type="term" value="F:rRNA binding"/>
    <property type="evidence" value="ECO:0007669"/>
    <property type="project" value="UniProtKB-KW"/>
</dbReference>
<keyword evidence="11" id="KW-0479">Metal-binding</keyword>
<keyword evidence="6" id="KW-0963">Cytoplasm</keyword>
<dbReference type="GO" id="GO:0005737">
    <property type="term" value="C:cytoplasm"/>
    <property type="evidence" value="ECO:0007669"/>
    <property type="project" value="UniProtKB-SubCell"/>
</dbReference>
<evidence type="ECO:0000256" key="6">
    <source>
        <dbReference type="ARBA" id="ARBA00022490"/>
    </source>
</evidence>
<comment type="cofactor">
    <cofactor evidence="1">
        <name>Mg(2+)</name>
        <dbReference type="ChEBI" id="CHEBI:18420"/>
    </cofactor>
</comment>
<dbReference type="GO" id="GO:0004540">
    <property type="term" value="F:RNA nuclease activity"/>
    <property type="evidence" value="ECO:0007669"/>
    <property type="project" value="InterPro"/>
</dbReference>
<accession>A0A381TE53</accession>
<dbReference type="EMBL" id="UINC01004260">
    <property type="protein sequence ID" value="SVA13017.1"/>
    <property type="molecule type" value="Genomic_DNA"/>
</dbReference>
<dbReference type="CDD" id="cd04453">
    <property type="entry name" value="S1_RNase_E"/>
    <property type="match status" value="1"/>
</dbReference>
<dbReference type="InterPro" id="IPR012340">
    <property type="entry name" value="NA-bd_OB-fold"/>
</dbReference>
<keyword evidence="16" id="KW-0694">RNA-binding</keyword>
<evidence type="ECO:0000259" key="18">
    <source>
        <dbReference type="PROSITE" id="PS50126"/>
    </source>
</evidence>
<sequence length="516" mass="59985">MKKEIFINESMGETRIAIQEDSKLVEVYVEQQDNQRMVGNVYKGKVENVLPGMQAAFVDIGYELNAFLPFSEIGNSEYILEESSNDRNRGSSKHSRKIENIEVDLKTNQEIFVQVIKEPFAGKGPRVTTEVALPGRLLVLVPNANYIGISKKIWDKFERRRLKKIAQRLRTDDAGVIIRTVAEGKSEEHIENDFNILLDNWQKIKNKSEREEAPILVYEDLETASSVVRDLLTLDVEKIIIDSKRLYRKTQRYLEDVSPSLLERLELYKLKAPLFESFGIESEIEKLMRSKAWLKSGAYLIIEKTEAMVVVDVNSGRFVGKKMHEENSLKINMEAAREVARQLRLRDLSGLIVIDFIDMQLEENRKKVYHELRKELKKDRAKVAVAPITEFGLLEMTRQRIRVSLLDSMSEECPACHGSGRIISQETLVTRLDHWLRRYKSKHRSLRLQLQLHPENSRYLNGEKKHILRGLMWQNFVHLKIEENSELRRGEFRFLRTKDGTDVTQEMNLDKENVAS</sequence>
<dbReference type="PANTHER" id="PTHR30001">
    <property type="entry name" value="RIBONUCLEASE"/>
    <property type="match status" value="1"/>
</dbReference>
<evidence type="ECO:0000256" key="8">
    <source>
        <dbReference type="ARBA" id="ARBA00022552"/>
    </source>
</evidence>
<dbReference type="InterPro" id="IPR048583">
    <property type="entry name" value="RNase_E_G_thioredoxin-like"/>
</dbReference>
<evidence type="ECO:0000256" key="2">
    <source>
        <dbReference type="ARBA" id="ARBA00004496"/>
    </source>
</evidence>
<feature type="domain" description="S1 motif" evidence="18">
    <location>
        <begin position="39"/>
        <end position="136"/>
    </location>
</feature>
<name>A0A381TE53_9ZZZZ</name>
<proteinExistence type="inferred from homology"/>
<evidence type="ECO:0000256" key="14">
    <source>
        <dbReference type="ARBA" id="ARBA00022801"/>
    </source>
</evidence>
<keyword evidence="10" id="KW-0540">Nuclease</keyword>
<keyword evidence="7" id="KW-0997">Cell inner membrane</keyword>
<evidence type="ECO:0000256" key="15">
    <source>
        <dbReference type="ARBA" id="ARBA00022842"/>
    </source>
</evidence>
<dbReference type="GO" id="GO:0008033">
    <property type="term" value="P:tRNA processing"/>
    <property type="evidence" value="ECO:0007669"/>
    <property type="project" value="UniProtKB-KW"/>
</dbReference>
<reference evidence="19" key="1">
    <citation type="submission" date="2018-05" db="EMBL/GenBank/DDBJ databases">
        <authorList>
            <person name="Lanie J.A."/>
            <person name="Ng W.-L."/>
            <person name="Kazmierczak K.M."/>
            <person name="Andrzejewski T.M."/>
            <person name="Davidsen T.M."/>
            <person name="Wayne K.J."/>
            <person name="Tettelin H."/>
            <person name="Glass J.I."/>
            <person name="Rusch D."/>
            <person name="Podicherti R."/>
            <person name="Tsui H.-C.T."/>
            <person name="Winkler M.E."/>
        </authorList>
    </citation>
    <scope>NUCLEOTIDE SEQUENCE</scope>
</reference>
<evidence type="ECO:0000256" key="17">
    <source>
        <dbReference type="ARBA" id="ARBA00023136"/>
    </source>
</evidence>
<evidence type="ECO:0000256" key="16">
    <source>
        <dbReference type="ARBA" id="ARBA00022884"/>
    </source>
</evidence>
<evidence type="ECO:0000256" key="11">
    <source>
        <dbReference type="ARBA" id="ARBA00022723"/>
    </source>
</evidence>
<keyword evidence="14" id="KW-0378">Hydrolase</keyword>
<keyword evidence="5" id="KW-1003">Cell membrane</keyword>
<dbReference type="Pfam" id="PF00575">
    <property type="entry name" value="S1"/>
    <property type="match status" value="1"/>
</dbReference>
<dbReference type="PROSITE" id="PS50126">
    <property type="entry name" value="S1"/>
    <property type="match status" value="1"/>
</dbReference>
<dbReference type="SUPFAM" id="SSF50249">
    <property type="entry name" value="Nucleic acid-binding proteins"/>
    <property type="match status" value="1"/>
</dbReference>
<evidence type="ECO:0000256" key="9">
    <source>
        <dbReference type="ARBA" id="ARBA00022694"/>
    </source>
</evidence>
<dbReference type="PANTHER" id="PTHR30001:SF1">
    <property type="entry name" value="RIBONUCLEASE E_G-LIKE PROTEIN, CHLOROPLASTIC"/>
    <property type="match status" value="1"/>
</dbReference>
<keyword evidence="9" id="KW-0819">tRNA processing</keyword>
<dbReference type="GO" id="GO:0046872">
    <property type="term" value="F:metal ion binding"/>
    <property type="evidence" value="ECO:0007669"/>
    <property type="project" value="UniProtKB-KW"/>
</dbReference>
<evidence type="ECO:0000256" key="5">
    <source>
        <dbReference type="ARBA" id="ARBA00022475"/>
    </source>
</evidence>
<keyword evidence="17" id="KW-0472">Membrane</keyword>
<dbReference type="Pfam" id="PF20833">
    <property type="entry name" value="RNase_E_G_Thio"/>
    <property type="match status" value="1"/>
</dbReference>
<dbReference type="Pfam" id="PF10150">
    <property type="entry name" value="RNase_E_G"/>
    <property type="match status" value="1"/>
</dbReference>
<comment type="similarity">
    <text evidence="3">Belongs to the RNase E/G family. RNase G subfamily.</text>
</comment>
<dbReference type="InterPro" id="IPR003029">
    <property type="entry name" value="S1_domain"/>
</dbReference>
<dbReference type="Gene3D" id="2.40.50.140">
    <property type="entry name" value="Nucleic acid-binding proteins"/>
    <property type="match status" value="1"/>
</dbReference>
<evidence type="ECO:0000256" key="10">
    <source>
        <dbReference type="ARBA" id="ARBA00022722"/>
    </source>
</evidence>
<dbReference type="GO" id="GO:0006364">
    <property type="term" value="P:rRNA processing"/>
    <property type="evidence" value="ECO:0007669"/>
    <property type="project" value="UniProtKB-KW"/>
</dbReference>
<dbReference type="AlphaFoldDB" id="A0A381TE53"/>
<dbReference type="InterPro" id="IPR019307">
    <property type="entry name" value="RNA-bd_AU-1/RNase_E/G"/>
</dbReference>
<evidence type="ECO:0000256" key="1">
    <source>
        <dbReference type="ARBA" id="ARBA00001946"/>
    </source>
</evidence>
<organism evidence="19">
    <name type="scientific">marine metagenome</name>
    <dbReference type="NCBI Taxonomy" id="408172"/>
    <lineage>
        <taxon>unclassified sequences</taxon>
        <taxon>metagenomes</taxon>
        <taxon>ecological metagenomes</taxon>
    </lineage>
</organism>
<dbReference type="SMART" id="SM00316">
    <property type="entry name" value="S1"/>
    <property type="match status" value="1"/>
</dbReference>
<evidence type="ECO:0000256" key="4">
    <source>
        <dbReference type="ARBA" id="ARBA00017719"/>
    </source>
</evidence>
<dbReference type="GO" id="GO:0004519">
    <property type="term" value="F:endonuclease activity"/>
    <property type="evidence" value="ECO:0007669"/>
    <property type="project" value="UniProtKB-KW"/>
</dbReference>
<keyword evidence="8" id="KW-0698">rRNA processing</keyword>
<evidence type="ECO:0000256" key="13">
    <source>
        <dbReference type="ARBA" id="ARBA00022759"/>
    </source>
</evidence>
<evidence type="ECO:0000256" key="7">
    <source>
        <dbReference type="ARBA" id="ARBA00022519"/>
    </source>
</evidence>
<keyword evidence="15" id="KW-0460">Magnesium</keyword>
<protein>
    <recommendedName>
        <fullName evidence="4">Ribonuclease G</fullName>
    </recommendedName>
</protein>